<dbReference type="SMART" id="SM00248">
    <property type="entry name" value="ANK"/>
    <property type="match status" value="2"/>
</dbReference>
<gene>
    <name evidence="11" type="ORF">RIF29_13864</name>
</gene>
<keyword evidence="9" id="KW-0472">Membrane</keyword>
<keyword evidence="9" id="KW-1133">Transmembrane helix</keyword>
<evidence type="ECO:0000313" key="12">
    <source>
        <dbReference type="Proteomes" id="UP001372338"/>
    </source>
</evidence>
<dbReference type="InterPro" id="IPR000595">
    <property type="entry name" value="cNMP-bd_dom"/>
</dbReference>
<evidence type="ECO:0000256" key="1">
    <source>
        <dbReference type="ARBA" id="ARBA00004413"/>
    </source>
</evidence>
<feature type="repeat" description="ANK" evidence="7">
    <location>
        <begin position="257"/>
        <end position="289"/>
    </location>
</feature>
<dbReference type="PROSITE" id="PS50297">
    <property type="entry name" value="ANK_REP_REGION"/>
    <property type="match status" value="1"/>
</dbReference>
<feature type="domain" description="Cyclic nucleotide-binding" evidence="10">
    <location>
        <begin position="114"/>
        <end position="152"/>
    </location>
</feature>
<keyword evidence="6" id="KW-0407">Ion channel</keyword>
<dbReference type="EMBL" id="JAYWIO010000003">
    <property type="protein sequence ID" value="KAK7272824.1"/>
    <property type="molecule type" value="Genomic_DNA"/>
</dbReference>
<keyword evidence="9" id="KW-0812">Transmembrane</keyword>
<dbReference type="PROSITE" id="PS50042">
    <property type="entry name" value="CNMP_BINDING_3"/>
    <property type="match status" value="1"/>
</dbReference>
<evidence type="ECO:0000256" key="4">
    <source>
        <dbReference type="ARBA" id="ARBA00022882"/>
    </source>
</evidence>
<dbReference type="PRINTS" id="PR01463">
    <property type="entry name" value="EAGCHANLFMLY"/>
</dbReference>
<dbReference type="Pfam" id="PF12796">
    <property type="entry name" value="Ank_2"/>
    <property type="match status" value="1"/>
</dbReference>
<dbReference type="CDD" id="cd00038">
    <property type="entry name" value="CAP_ED"/>
    <property type="match status" value="1"/>
</dbReference>
<dbReference type="Gene3D" id="2.60.120.10">
    <property type="entry name" value="Jelly Rolls"/>
    <property type="match status" value="1"/>
</dbReference>
<dbReference type="PROSITE" id="PS50088">
    <property type="entry name" value="ANK_REPEAT"/>
    <property type="match status" value="1"/>
</dbReference>
<dbReference type="SUPFAM" id="SSF51206">
    <property type="entry name" value="cAMP-binding domain-like"/>
    <property type="match status" value="1"/>
</dbReference>
<dbReference type="InterPro" id="IPR003938">
    <property type="entry name" value="K_chnl_volt-dep_EAG/ELK/ERG"/>
</dbReference>
<dbReference type="InterPro" id="IPR002110">
    <property type="entry name" value="Ankyrin_rpt"/>
</dbReference>
<keyword evidence="12" id="KW-1185">Reference proteome</keyword>
<evidence type="ECO:0000256" key="8">
    <source>
        <dbReference type="SAM" id="Coils"/>
    </source>
</evidence>
<keyword evidence="4" id="KW-0851">Voltage-gated channel</keyword>
<dbReference type="PANTHER" id="PTHR45743:SF2">
    <property type="entry name" value="POTASSIUM CHANNEL AKT1"/>
    <property type="match status" value="1"/>
</dbReference>
<evidence type="ECO:0000313" key="11">
    <source>
        <dbReference type="EMBL" id="KAK7272824.1"/>
    </source>
</evidence>
<evidence type="ECO:0000256" key="3">
    <source>
        <dbReference type="ARBA" id="ARBA00022826"/>
    </source>
</evidence>
<dbReference type="GO" id="GO:0034702">
    <property type="term" value="C:monoatomic ion channel complex"/>
    <property type="evidence" value="ECO:0007669"/>
    <property type="project" value="UniProtKB-KW"/>
</dbReference>
<name>A0AAN9FCB2_CROPI</name>
<dbReference type="InterPro" id="IPR014710">
    <property type="entry name" value="RmlC-like_jellyroll"/>
</dbReference>
<evidence type="ECO:0000256" key="6">
    <source>
        <dbReference type="ARBA" id="ARBA00023303"/>
    </source>
</evidence>
<dbReference type="InterPro" id="IPR036770">
    <property type="entry name" value="Ankyrin_rpt-contain_sf"/>
</dbReference>
<dbReference type="PANTHER" id="PTHR45743">
    <property type="entry name" value="POTASSIUM CHANNEL AKT1"/>
    <property type="match status" value="1"/>
</dbReference>
<evidence type="ECO:0000256" key="5">
    <source>
        <dbReference type="ARBA" id="ARBA00022958"/>
    </source>
</evidence>
<dbReference type="Proteomes" id="UP001372338">
    <property type="component" value="Unassembled WGS sequence"/>
</dbReference>
<dbReference type="Gene3D" id="1.25.40.20">
    <property type="entry name" value="Ankyrin repeat-containing domain"/>
    <property type="match status" value="1"/>
</dbReference>
<protein>
    <recommendedName>
        <fullName evidence="10">Cyclic nucleotide-binding domain-containing protein</fullName>
    </recommendedName>
</protein>
<keyword evidence="4" id="KW-0813">Transport</keyword>
<accession>A0AAN9FCB2</accession>
<dbReference type="GO" id="GO:0005249">
    <property type="term" value="F:voltage-gated potassium channel activity"/>
    <property type="evidence" value="ECO:0007669"/>
    <property type="project" value="InterPro"/>
</dbReference>
<feature type="transmembrane region" description="Helical" evidence="9">
    <location>
        <begin position="65"/>
        <end position="89"/>
    </location>
</feature>
<comment type="caution">
    <text evidence="11">The sequence shown here is derived from an EMBL/GenBank/DDBJ whole genome shotgun (WGS) entry which is preliminary data.</text>
</comment>
<dbReference type="AlphaFoldDB" id="A0AAN9FCB2"/>
<dbReference type="InterPro" id="IPR018490">
    <property type="entry name" value="cNMP-bd_dom_sf"/>
</dbReference>
<comment type="subcellular location">
    <subcellularLocation>
        <location evidence="1">Cell membrane</location>
        <topology evidence="1">Peripheral membrane protein</topology>
        <orientation evidence="1">Cytoplasmic side</orientation>
    </subcellularLocation>
</comment>
<dbReference type="InterPro" id="IPR045319">
    <property type="entry name" value="KAT/AKT"/>
</dbReference>
<evidence type="ECO:0000259" key="10">
    <source>
        <dbReference type="PROSITE" id="PS50042"/>
    </source>
</evidence>
<keyword evidence="3" id="KW-0631">Potassium channel</keyword>
<keyword evidence="5" id="KW-0630">Potassium</keyword>
<dbReference type="GO" id="GO:0005886">
    <property type="term" value="C:plasma membrane"/>
    <property type="evidence" value="ECO:0007669"/>
    <property type="project" value="UniProtKB-SubCell"/>
</dbReference>
<dbReference type="Gene3D" id="1.10.287.70">
    <property type="match status" value="1"/>
</dbReference>
<proteinExistence type="predicted"/>
<dbReference type="Pfam" id="PF07885">
    <property type="entry name" value="Ion_trans_2"/>
    <property type="match status" value="1"/>
</dbReference>
<dbReference type="InterPro" id="IPR013099">
    <property type="entry name" value="K_chnl_dom"/>
</dbReference>
<feature type="coiled-coil region" evidence="8">
    <location>
        <begin position="331"/>
        <end position="368"/>
    </location>
</feature>
<evidence type="ECO:0000256" key="7">
    <source>
        <dbReference type="PROSITE-ProRule" id="PRU00023"/>
    </source>
</evidence>
<keyword evidence="8" id="KW-0175">Coiled coil</keyword>
<dbReference type="SUPFAM" id="SSF48403">
    <property type="entry name" value="Ankyrin repeat"/>
    <property type="match status" value="1"/>
</dbReference>
<evidence type="ECO:0000256" key="2">
    <source>
        <dbReference type="ARBA" id="ARBA00022538"/>
    </source>
</evidence>
<sequence>MFYLIAIRLHESDTWLSQLSSNSSSCPAVETSSTNQYVAAIYWAITTVTSVGYGDLHPENDIERVFGIIFIALGAGLLSYITGLMTILFGQEIENNSEVHLAGDDHQTVIINVKGHLVGEIGVLYCKRHPFKVQAKTSCQLLRLNRESLVKIAKFNGGDIYIILDRLIKHIGNNRNIGSAMKRVVQDPSFALTHDLVPFPLSLYDLVLAKGDHALPRLRNGREPTLDDETEDDRLIPNYLIGLMIKWGWNIDDIDHKGRNALHAASLRGSERWVRYLLACGMDPNQKDYDGGQPLFLAVSKGHDAVQDILVGAGAVCTVTPNEPSCDMGLLMAFKKKEEELEEKIRELEEEKATLQTLIDTLNDLRSNQSTWNDDF</sequence>
<keyword evidence="7" id="KW-0040">ANK repeat</keyword>
<keyword evidence="4" id="KW-0406">Ion transport</keyword>
<organism evidence="11 12">
    <name type="scientific">Crotalaria pallida</name>
    <name type="common">Smooth rattlebox</name>
    <name type="synonym">Crotalaria striata</name>
    <dbReference type="NCBI Taxonomy" id="3830"/>
    <lineage>
        <taxon>Eukaryota</taxon>
        <taxon>Viridiplantae</taxon>
        <taxon>Streptophyta</taxon>
        <taxon>Embryophyta</taxon>
        <taxon>Tracheophyta</taxon>
        <taxon>Spermatophyta</taxon>
        <taxon>Magnoliopsida</taxon>
        <taxon>eudicotyledons</taxon>
        <taxon>Gunneridae</taxon>
        <taxon>Pentapetalae</taxon>
        <taxon>rosids</taxon>
        <taxon>fabids</taxon>
        <taxon>Fabales</taxon>
        <taxon>Fabaceae</taxon>
        <taxon>Papilionoideae</taxon>
        <taxon>50 kb inversion clade</taxon>
        <taxon>genistoids sensu lato</taxon>
        <taxon>core genistoids</taxon>
        <taxon>Crotalarieae</taxon>
        <taxon>Crotalaria</taxon>
    </lineage>
</organism>
<keyword evidence="2" id="KW-0633">Potassium transport</keyword>
<evidence type="ECO:0000256" key="9">
    <source>
        <dbReference type="SAM" id="Phobius"/>
    </source>
</evidence>
<dbReference type="SUPFAM" id="SSF81324">
    <property type="entry name" value="Voltage-gated potassium channels"/>
    <property type="match status" value="1"/>
</dbReference>
<reference evidence="11 12" key="1">
    <citation type="submission" date="2024-01" db="EMBL/GenBank/DDBJ databases">
        <title>The genomes of 5 underutilized Papilionoideae crops provide insights into root nodulation and disease resistanc.</title>
        <authorList>
            <person name="Yuan L."/>
        </authorList>
    </citation>
    <scope>NUCLEOTIDE SEQUENCE [LARGE SCALE GENOMIC DNA]</scope>
    <source>
        <strain evidence="11">ZHUSHIDOU_FW_LH</strain>
        <tissue evidence="11">Leaf</tissue>
    </source>
</reference>